<name>A0A017SQA6_ASPRC</name>
<dbReference type="InterPro" id="IPR011701">
    <property type="entry name" value="MFS"/>
</dbReference>
<evidence type="ECO:0000313" key="8">
    <source>
        <dbReference type="Proteomes" id="UP000019804"/>
    </source>
</evidence>
<feature type="transmembrane region" description="Helical" evidence="5">
    <location>
        <begin position="56"/>
        <end position="76"/>
    </location>
</feature>
<dbReference type="PANTHER" id="PTHR23501">
    <property type="entry name" value="MAJOR FACILITATOR SUPERFAMILY"/>
    <property type="match status" value="1"/>
</dbReference>
<dbReference type="OrthoDB" id="10021397at2759"/>
<feature type="transmembrane region" description="Helical" evidence="5">
    <location>
        <begin position="285"/>
        <end position="309"/>
    </location>
</feature>
<feature type="transmembrane region" description="Helical" evidence="5">
    <location>
        <begin position="375"/>
        <end position="397"/>
    </location>
</feature>
<dbReference type="HOGENOM" id="CLU_000960_22_0_1"/>
<evidence type="ECO:0000256" key="2">
    <source>
        <dbReference type="ARBA" id="ARBA00022692"/>
    </source>
</evidence>
<dbReference type="SUPFAM" id="SSF103473">
    <property type="entry name" value="MFS general substrate transporter"/>
    <property type="match status" value="1"/>
</dbReference>
<dbReference type="AlphaFoldDB" id="A0A017SQA6"/>
<organism evidence="7 8">
    <name type="scientific">Aspergillus ruber (strain CBS 135680)</name>
    <dbReference type="NCBI Taxonomy" id="1388766"/>
    <lineage>
        <taxon>Eukaryota</taxon>
        <taxon>Fungi</taxon>
        <taxon>Dikarya</taxon>
        <taxon>Ascomycota</taxon>
        <taxon>Pezizomycotina</taxon>
        <taxon>Eurotiomycetes</taxon>
        <taxon>Eurotiomycetidae</taxon>
        <taxon>Eurotiales</taxon>
        <taxon>Aspergillaceae</taxon>
        <taxon>Aspergillus</taxon>
        <taxon>Aspergillus subgen. Aspergillus</taxon>
    </lineage>
</organism>
<dbReference type="Pfam" id="PF07690">
    <property type="entry name" value="MFS_1"/>
    <property type="match status" value="1"/>
</dbReference>
<dbReference type="RefSeq" id="XP_040642815.1">
    <property type="nucleotide sequence ID" value="XM_040779569.1"/>
</dbReference>
<feature type="transmembrane region" description="Helical" evidence="5">
    <location>
        <begin position="214"/>
        <end position="235"/>
    </location>
</feature>
<sequence length="514" mass="55614">MAVLQDHNDWNASRSDLFLIGSLTLLSLMAAFDATILIPTLPTLAQNLNGTATDAFWAGTSFLLANAVCQPVVAAISEIFGRRDLLIVMILVFSIGTAIACSAYAFPQLLAGRSVQGIGAGGIFSMVLAIFTDIVPLRLRPRYWAAIQVAWAIGTVTGPVIGGACAHPKTWRWIFYINFPICAVSLVAVPFLYRPEVSSGTTTKGSFLSKWRRLDFVGCGLFLGSTTSFLIGVTWGGVQYDWDSAQVLVPIFLGLAGFVLTILWERWGTENPFLRIWIFEDFRTTAAYLCGMLQGLILFAEAYYVAIYLEGVKLFDPLKTGLSGLPMTAGMLPISVIAGVLMTHTGRYRWCLWIGWPLTTLASGLLILLESDTKTAVWVILLIIAGIGHGFLLGPGLFAAQATCSQDDVAVATSVYSFLRSFGMCLGVATGGTMFQNVLKDRLANDGLPGWIATDATAYAQKLRDMQDTGQKPVMRQTIQDDFALGFQAVMALLTGIGGLGFALSLFVKKKVMN</sequence>
<keyword evidence="4 5" id="KW-0472">Membrane</keyword>
<dbReference type="EMBL" id="KK088412">
    <property type="protein sequence ID" value="EYE99127.1"/>
    <property type="molecule type" value="Genomic_DNA"/>
</dbReference>
<gene>
    <name evidence="7" type="ORF">EURHEDRAFT_383303</name>
</gene>
<feature type="transmembrane region" description="Helical" evidence="5">
    <location>
        <begin position="85"/>
        <end position="106"/>
    </location>
</feature>
<evidence type="ECO:0000256" key="5">
    <source>
        <dbReference type="SAM" id="Phobius"/>
    </source>
</evidence>
<dbReference type="PROSITE" id="PS50850">
    <property type="entry name" value="MFS"/>
    <property type="match status" value="1"/>
</dbReference>
<feature type="transmembrane region" description="Helical" evidence="5">
    <location>
        <begin position="321"/>
        <end position="343"/>
    </location>
</feature>
<accession>A0A017SQA6</accession>
<proteinExistence type="predicted"/>
<reference evidence="8" key="1">
    <citation type="journal article" date="2014" name="Nat. Commun.">
        <title>Genomic adaptations of the halophilic Dead Sea filamentous fungus Eurotium rubrum.</title>
        <authorList>
            <person name="Kis-Papo T."/>
            <person name="Weig A.R."/>
            <person name="Riley R."/>
            <person name="Persoh D."/>
            <person name="Salamov A."/>
            <person name="Sun H."/>
            <person name="Lipzen A."/>
            <person name="Wasser S.P."/>
            <person name="Rambold G."/>
            <person name="Grigoriev I.V."/>
            <person name="Nevo E."/>
        </authorList>
    </citation>
    <scope>NUCLEOTIDE SEQUENCE [LARGE SCALE GENOMIC DNA]</scope>
    <source>
        <strain evidence="8">CBS 135680</strain>
    </source>
</reference>
<feature type="transmembrane region" description="Helical" evidence="5">
    <location>
        <begin position="247"/>
        <end position="264"/>
    </location>
</feature>
<feature type="transmembrane region" description="Helical" evidence="5">
    <location>
        <begin position="350"/>
        <end position="369"/>
    </location>
</feature>
<dbReference type="GeneID" id="63694693"/>
<dbReference type="Gene3D" id="1.20.1250.20">
    <property type="entry name" value="MFS general substrate transporter like domains"/>
    <property type="match status" value="1"/>
</dbReference>
<feature type="transmembrane region" description="Helical" evidence="5">
    <location>
        <begin position="173"/>
        <end position="193"/>
    </location>
</feature>
<dbReference type="GO" id="GO:0022857">
    <property type="term" value="F:transmembrane transporter activity"/>
    <property type="evidence" value="ECO:0007669"/>
    <property type="project" value="InterPro"/>
</dbReference>
<dbReference type="Gene3D" id="1.20.1720.10">
    <property type="entry name" value="Multidrug resistance protein D"/>
    <property type="match status" value="1"/>
</dbReference>
<keyword evidence="3 5" id="KW-1133">Transmembrane helix</keyword>
<keyword evidence="8" id="KW-1185">Reference proteome</keyword>
<protein>
    <submittedName>
        <fullName evidence="7">MFS general substrate transporter</fullName>
    </submittedName>
</protein>
<feature type="domain" description="Major facilitator superfamily (MFS) profile" evidence="6">
    <location>
        <begin position="19"/>
        <end position="513"/>
    </location>
</feature>
<dbReference type="PANTHER" id="PTHR23501:SF94">
    <property type="entry name" value="MAJOR FACILITATOR SUPERFAMILY (MFS) PROFILE DOMAIN-CONTAINING PROTEIN"/>
    <property type="match status" value="1"/>
</dbReference>
<feature type="transmembrane region" description="Helical" evidence="5">
    <location>
        <begin position="483"/>
        <end position="508"/>
    </location>
</feature>
<comment type="subcellular location">
    <subcellularLocation>
        <location evidence="1">Membrane</location>
        <topology evidence="1">Multi-pass membrane protein</topology>
    </subcellularLocation>
</comment>
<dbReference type="STRING" id="1388766.A0A017SQA6"/>
<dbReference type="InterPro" id="IPR020846">
    <property type="entry name" value="MFS_dom"/>
</dbReference>
<keyword evidence="2 5" id="KW-0812">Transmembrane</keyword>
<dbReference type="PRINTS" id="PR01036">
    <property type="entry name" value="TCRTETB"/>
</dbReference>
<evidence type="ECO:0000256" key="1">
    <source>
        <dbReference type="ARBA" id="ARBA00004141"/>
    </source>
</evidence>
<evidence type="ECO:0000313" key="7">
    <source>
        <dbReference type="EMBL" id="EYE99127.1"/>
    </source>
</evidence>
<dbReference type="Proteomes" id="UP000019804">
    <property type="component" value="Unassembled WGS sequence"/>
</dbReference>
<evidence type="ECO:0000259" key="6">
    <source>
        <dbReference type="PROSITE" id="PS50850"/>
    </source>
</evidence>
<evidence type="ECO:0000256" key="4">
    <source>
        <dbReference type="ARBA" id="ARBA00023136"/>
    </source>
</evidence>
<feature type="transmembrane region" description="Helical" evidence="5">
    <location>
        <begin position="143"/>
        <end position="161"/>
    </location>
</feature>
<feature type="transmembrane region" description="Helical" evidence="5">
    <location>
        <begin position="118"/>
        <end position="136"/>
    </location>
</feature>
<evidence type="ECO:0000256" key="3">
    <source>
        <dbReference type="ARBA" id="ARBA00022989"/>
    </source>
</evidence>
<feature type="transmembrane region" description="Helical" evidence="5">
    <location>
        <begin position="409"/>
        <end position="429"/>
    </location>
</feature>
<feature type="transmembrane region" description="Helical" evidence="5">
    <location>
        <begin position="17"/>
        <end position="36"/>
    </location>
</feature>
<dbReference type="GO" id="GO:0005886">
    <property type="term" value="C:plasma membrane"/>
    <property type="evidence" value="ECO:0007669"/>
    <property type="project" value="TreeGrafter"/>
</dbReference>
<dbReference type="InterPro" id="IPR036259">
    <property type="entry name" value="MFS_trans_sf"/>
</dbReference>